<evidence type="ECO:0000256" key="4">
    <source>
        <dbReference type="ARBA" id="ARBA00023180"/>
    </source>
</evidence>
<evidence type="ECO:0000313" key="10">
    <source>
        <dbReference type="Proteomes" id="UP000237144"/>
    </source>
</evidence>
<dbReference type="AlphaFoldDB" id="A0A2S5BE87"/>
<dbReference type="InterPro" id="IPR011042">
    <property type="entry name" value="6-blade_b-propeller_TolB-like"/>
</dbReference>
<feature type="binding site" evidence="6">
    <location>
        <position position="124"/>
    </location>
    <ligand>
        <name>Ca(2+)</name>
        <dbReference type="ChEBI" id="CHEBI:29108"/>
        <label>1</label>
        <note>catalytic</note>
    </ligand>
</feature>
<dbReference type="InterPro" id="IPR051288">
    <property type="entry name" value="Serum_paraoxonase/arylesterase"/>
</dbReference>
<feature type="compositionally biased region" description="Polar residues" evidence="8">
    <location>
        <begin position="1"/>
        <end position="16"/>
    </location>
</feature>
<dbReference type="PANTHER" id="PTHR11799:SF12">
    <property type="entry name" value="PARAOXONASE-RELATED"/>
    <property type="match status" value="1"/>
</dbReference>
<comment type="cofactor">
    <cofactor evidence="6">
        <name>Ca(2+)</name>
        <dbReference type="ChEBI" id="CHEBI:29108"/>
    </cofactor>
    <text evidence="6">Binds 2 calcium ions per subunit.</text>
</comment>
<dbReference type="GO" id="GO:0004064">
    <property type="term" value="F:arylesterase activity"/>
    <property type="evidence" value="ECO:0007669"/>
    <property type="project" value="InterPro"/>
</dbReference>
<dbReference type="Proteomes" id="UP000237144">
    <property type="component" value="Unassembled WGS sequence"/>
</dbReference>
<comment type="caution">
    <text evidence="9">The sequence shown here is derived from an EMBL/GenBank/DDBJ whole genome shotgun (WGS) entry which is preliminary data.</text>
</comment>
<dbReference type="OrthoDB" id="5307922at2759"/>
<dbReference type="EMBL" id="PJQD01000019">
    <property type="protein sequence ID" value="POY75096.1"/>
    <property type="molecule type" value="Genomic_DNA"/>
</dbReference>
<keyword evidence="6" id="KW-0479">Metal-binding</keyword>
<evidence type="ECO:0008006" key="11">
    <source>
        <dbReference type="Google" id="ProtNLM"/>
    </source>
</evidence>
<feature type="binding site" evidence="6">
    <location>
        <position position="263"/>
    </location>
    <ligand>
        <name>Ca(2+)</name>
        <dbReference type="ChEBI" id="CHEBI:29108"/>
        <label>1</label>
        <note>catalytic</note>
    </ligand>
</feature>
<keyword evidence="3 7" id="KW-1015">Disulfide bond</keyword>
<sequence>MHRSTTTRSPHQSSVRARNEIDVPPAERTAKGCRVPHFSRACDPANALAGTRPWSSRYPNCSAAVRPSIMRRPWPRSVSFLIVAVSAIYALLRGRLDRAGVTRAVGSLNNDDCFAVPGLEACEDVAWVDQESGTAYLVCSDRTSRKHWVPATLHLNATQLPEKSTDYIAVFDLASRSYRRLTLKGLPEEAQGIWVHAIDLWRSPKDPNHLTIFINSHRPPKNRALAPKEGADSVVEIFETLVGTDEASYVKTVKDPLVRTPNNIAATGPRTFYVSNDHRYKQHWSRAYEILKATPSDIIYCDASGTMPKCIIAADNVIYPNGLAKGPGNLIYQASTIAGLVRVWEARPDHTLQEKDVIKINRHFDNIHVGHDGAMYATALTKILQFKEAGADAGMSGNRPPVEVFRITNSTIGHITGRHYHSELIFADDGSTVMGSTSAAPYQNKLLMTGLFSDEVVVCTIPPVQK</sequence>
<feature type="binding site" evidence="6">
    <location>
        <position position="366"/>
    </location>
    <ligand>
        <name>Ca(2+)</name>
        <dbReference type="ChEBI" id="CHEBI:29108"/>
        <label>1</label>
        <note>catalytic</note>
    </ligand>
</feature>
<dbReference type="InterPro" id="IPR002640">
    <property type="entry name" value="Arylesterase"/>
</dbReference>
<accession>A0A2S5BE87</accession>
<dbReference type="Pfam" id="PF01731">
    <property type="entry name" value="Arylesterase"/>
    <property type="match status" value="1"/>
</dbReference>
<feature type="active site" description="Proton acceptor" evidence="5">
    <location>
        <position position="196"/>
    </location>
</feature>
<dbReference type="SUPFAM" id="SSF63829">
    <property type="entry name" value="Calcium-dependent phosphotriesterase"/>
    <property type="match status" value="1"/>
</dbReference>
<gene>
    <name evidence="9" type="ORF">BMF94_1726</name>
</gene>
<dbReference type="Gene3D" id="2.120.10.30">
    <property type="entry name" value="TolB, C-terminal domain"/>
    <property type="match status" value="1"/>
</dbReference>
<evidence type="ECO:0000256" key="5">
    <source>
        <dbReference type="PIRSR" id="PIRSR602640-1"/>
    </source>
</evidence>
<feature type="region of interest" description="Disordered" evidence="8">
    <location>
        <begin position="1"/>
        <end position="26"/>
    </location>
</feature>
<proteinExistence type="inferred from homology"/>
<keyword evidence="2" id="KW-0378">Hydrolase</keyword>
<name>A0A2S5BE87_9BASI</name>
<evidence type="ECO:0000313" key="9">
    <source>
        <dbReference type="EMBL" id="POY75096.1"/>
    </source>
</evidence>
<evidence type="ECO:0000256" key="8">
    <source>
        <dbReference type="SAM" id="MobiDB-lite"/>
    </source>
</evidence>
<evidence type="ECO:0000256" key="1">
    <source>
        <dbReference type="ARBA" id="ARBA00008595"/>
    </source>
</evidence>
<evidence type="ECO:0000256" key="2">
    <source>
        <dbReference type="ARBA" id="ARBA00022801"/>
    </source>
</evidence>
<keyword evidence="4" id="KW-0325">Glycoprotein</keyword>
<organism evidence="9 10">
    <name type="scientific">Rhodotorula taiwanensis</name>
    <dbReference type="NCBI Taxonomy" id="741276"/>
    <lineage>
        <taxon>Eukaryota</taxon>
        <taxon>Fungi</taxon>
        <taxon>Dikarya</taxon>
        <taxon>Basidiomycota</taxon>
        <taxon>Pucciniomycotina</taxon>
        <taxon>Microbotryomycetes</taxon>
        <taxon>Sporidiobolales</taxon>
        <taxon>Sporidiobolaceae</taxon>
        <taxon>Rhodotorula</taxon>
    </lineage>
</organism>
<evidence type="ECO:0000256" key="6">
    <source>
        <dbReference type="PIRSR" id="PIRSR602640-2"/>
    </source>
</evidence>
<dbReference type="GO" id="GO:0046872">
    <property type="term" value="F:metal ion binding"/>
    <property type="evidence" value="ECO:0007669"/>
    <property type="project" value="UniProtKB-KW"/>
</dbReference>
<keyword evidence="6" id="KW-0106">Calcium</keyword>
<feature type="binding site" evidence="6">
    <location>
        <position position="365"/>
    </location>
    <ligand>
        <name>Ca(2+)</name>
        <dbReference type="ChEBI" id="CHEBI:29108"/>
        <label>1</label>
        <note>catalytic</note>
    </ligand>
</feature>
<protein>
    <recommendedName>
        <fullName evidence="11">SMP-30/Gluconolactonase/LRE-like region domain-containing protein</fullName>
    </recommendedName>
</protein>
<feature type="binding site" evidence="6">
    <location>
        <position position="198"/>
    </location>
    <ligand>
        <name>Ca(2+)</name>
        <dbReference type="ChEBI" id="CHEBI:29108"/>
        <label>1</label>
        <note>catalytic</note>
    </ligand>
</feature>
<reference evidence="9 10" key="1">
    <citation type="journal article" date="2018" name="Front. Microbiol.">
        <title>Prospects for Fungal Bioremediation of Acidic Radioactive Waste Sites: Characterization and Genome Sequence of Rhodotorula taiwanensis MD1149.</title>
        <authorList>
            <person name="Tkavc R."/>
            <person name="Matrosova V.Y."/>
            <person name="Grichenko O.E."/>
            <person name="Gostincar C."/>
            <person name="Volpe R.P."/>
            <person name="Klimenkova P."/>
            <person name="Gaidamakova E.K."/>
            <person name="Zhou C.E."/>
            <person name="Stewart B.J."/>
            <person name="Lyman M.G."/>
            <person name="Malfatti S.A."/>
            <person name="Rubinfeld B."/>
            <person name="Courtot M."/>
            <person name="Singh J."/>
            <person name="Dalgard C.L."/>
            <person name="Hamilton T."/>
            <person name="Frey K.G."/>
            <person name="Gunde-Cimerman N."/>
            <person name="Dugan L."/>
            <person name="Daly M.J."/>
        </authorList>
    </citation>
    <scope>NUCLEOTIDE SEQUENCE [LARGE SCALE GENOMIC DNA]</scope>
    <source>
        <strain evidence="9 10">MD1149</strain>
    </source>
</reference>
<evidence type="ECO:0000256" key="7">
    <source>
        <dbReference type="PIRSR" id="PIRSR602640-3"/>
    </source>
</evidence>
<dbReference type="PANTHER" id="PTHR11799">
    <property type="entry name" value="PARAOXONASE"/>
    <property type="match status" value="1"/>
</dbReference>
<feature type="binding site" evidence="6">
    <location>
        <position position="321"/>
    </location>
    <ligand>
        <name>Ca(2+)</name>
        <dbReference type="ChEBI" id="CHEBI:29108"/>
        <label>1</label>
        <note>catalytic</note>
    </ligand>
</feature>
<feature type="binding site" evidence="6">
    <location>
        <position position="262"/>
    </location>
    <ligand>
        <name>Ca(2+)</name>
        <dbReference type="ChEBI" id="CHEBI:29108"/>
        <label>1</label>
        <note>catalytic</note>
    </ligand>
</feature>
<feature type="disulfide bond" description="In form B" evidence="7">
    <location>
        <begin position="113"/>
        <end position="459"/>
    </location>
</feature>
<keyword evidence="10" id="KW-1185">Reference proteome</keyword>
<evidence type="ECO:0000256" key="3">
    <source>
        <dbReference type="ARBA" id="ARBA00023157"/>
    </source>
</evidence>
<comment type="similarity">
    <text evidence="1">Belongs to the paraoxonase family.</text>
</comment>